<comment type="caution">
    <text evidence="2">The sequence shown here is derived from an EMBL/GenBank/DDBJ whole genome shotgun (WGS) entry which is preliminary data.</text>
</comment>
<organism evidence="2 3">
    <name type="scientific">Pochonia chlamydosporia 170</name>
    <dbReference type="NCBI Taxonomy" id="1380566"/>
    <lineage>
        <taxon>Eukaryota</taxon>
        <taxon>Fungi</taxon>
        <taxon>Dikarya</taxon>
        <taxon>Ascomycota</taxon>
        <taxon>Pezizomycotina</taxon>
        <taxon>Sordariomycetes</taxon>
        <taxon>Hypocreomycetidae</taxon>
        <taxon>Hypocreales</taxon>
        <taxon>Clavicipitaceae</taxon>
        <taxon>Pochonia</taxon>
    </lineage>
</organism>
<evidence type="ECO:0000313" key="3">
    <source>
        <dbReference type="Proteomes" id="UP000078397"/>
    </source>
</evidence>
<feature type="region of interest" description="Disordered" evidence="1">
    <location>
        <begin position="977"/>
        <end position="996"/>
    </location>
</feature>
<feature type="region of interest" description="Disordered" evidence="1">
    <location>
        <begin position="1005"/>
        <end position="1041"/>
    </location>
</feature>
<dbReference type="KEGG" id="pchm:VFPPC_11318"/>
<name>A0A179EYM7_METCM</name>
<dbReference type="AlphaFoldDB" id="A0A179EYM7"/>
<feature type="region of interest" description="Disordered" evidence="1">
    <location>
        <begin position="184"/>
        <end position="229"/>
    </location>
</feature>
<proteinExistence type="predicted"/>
<evidence type="ECO:0000313" key="2">
    <source>
        <dbReference type="EMBL" id="OAQ58110.2"/>
    </source>
</evidence>
<dbReference type="OrthoDB" id="5015991at2759"/>
<evidence type="ECO:0000256" key="1">
    <source>
        <dbReference type="SAM" id="MobiDB-lite"/>
    </source>
</evidence>
<dbReference type="EMBL" id="LSBJ02000015">
    <property type="protein sequence ID" value="OAQ58110.2"/>
    <property type="molecule type" value="Genomic_DNA"/>
</dbReference>
<keyword evidence="3" id="KW-1185">Reference proteome</keyword>
<gene>
    <name evidence="2" type="ORF">VFPPC_11318</name>
</gene>
<accession>A0A179EYM7</accession>
<reference evidence="2 3" key="1">
    <citation type="journal article" date="2016" name="PLoS Pathog.">
        <title>Biosynthesis of antibiotic leucinostatins in bio-control fungus Purpureocillium lilacinum and their inhibition on phytophthora revealed by genome mining.</title>
        <authorList>
            <person name="Wang G."/>
            <person name="Liu Z."/>
            <person name="Lin R."/>
            <person name="Li E."/>
            <person name="Mao Z."/>
            <person name="Ling J."/>
            <person name="Yang Y."/>
            <person name="Yin W.B."/>
            <person name="Xie B."/>
        </authorList>
    </citation>
    <scope>NUCLEOTIDE SEQUENCE [LARGE SCALE GENOMIC DNA]</scope>
    <source>
        <strain evidence="2">170</strain>
    </source>
</reference>
<sequence length="1041" mass="117085">MCYFDQTQWACGYWRWGHFRQQCNKEYRMGETCGLKLVYEIKVEHDVCKLCHDTEKKQRRYDKMYRDVQRWQQEANRNAIIETTCGEMQEISGQIYRLNEEHEFRVQEIGGGTDSSVLSTSSFASPPRSFPIRGTGPSIMPAPIRLPIHSDNSINHHWHFETAPLPSPNLSSSFYSSKISRNRLGVDTSSSSLPPNSTSLRTPNIRPQAPARDKITSRSTLDSEDEDQMPYGKTVVAFEPFGESSQTPAFTDLHQQQQHISQPKEVNRTLDFESSPSLKQIESFISPLSDNTDRVVAFTCLVNWQVLAVYKTELEPGTDLRKVVTLTGTLTCAELNTCNQFMKKIWDSTAMMEIVAKFVENPSTRHGKLLYLAVTIAKTYDDEAGERSLPIALTSFHFRGPLCKVAILLQQLAWLAAAFPLPTRDILTVSVPFIKNTGSGMFEMDVRKVLPGQDGQFCLFRDLDNTQCWHNLLRGAVLAYGFPISNRHEGLGLEIPFDLMLGLADIRTQINAGDKTILLGGSGIILYPTKRLSGGMQWHCALVDDEDDHTTQRYDSAVAIIEQNMEEFPSQRMFLGYYPQAEVLLGTRELVDSNGLQATESKFPLSPPRVEFANEGTLTGGFSVKGILNMNLSGKYVMTKTLRISLGGRGFHELVDEAEQQPAIVYDGETKSAWLVSELSIVLHLALSYLSSHKIRDRRQTGCKQLEGEWPLLPYAEPCSDGGREARRVCKQPENCRLELWAEETKNKTFGDVIEDMLKDFQSVRDGVVAQGKATRIWPMPKYGLRGWEYTDFLGRKTHFCQKEVPREGHYAPWWELAKEKNTLVILGNGFGSLIRPKASSKSPFGLVNIPPGSRLLVASQPCMLMMMPFVDRARPALGSLEWRSIAKHQRSCNSFCDKTSCFSIQILRAKSSLAKDYTERPRERVLSAQAVIFGECEYYHTALFNAMFMIGSPSSCHNLFNCPSYKGPANTLRAGEAAHEYPKPREKSEPNQETVRKLPVTISLAGGSRNSHPASAWLLRPQPARHISNRSGTPPAPEKS</sequence>
<dbReference type="GeneID" id="28853542"/>
<protein>
    <submittedName>
        <fullName evidence="2">Uncharacterized protein</fullName>
    </submittedName>
</protein>
<dbReference type="RefSeq" id="XP_022283931.1">
    <property type="nucleotide sequence ID" value="XM_022428749.1"/>
</dbReference>
<dbReference type="Proteomes" id="UP000078397">
    <property type="component" value="Unassembled WGS sequence"/>
</dbReference>
<feature type="compositionally biased region" description="Low complexity" evidence="1">
    <location>
        <begin position="188"/>
        <end position="200"/>
    </location>
</feature>